<evidence type="ECO:0000313" key="1">
    <source>
        <dbReference type="EMBL" id="WKW85533.1"/>
    </source>
</evidence>
<reference evidence="1" key="1">
    <citation type="submission" date="2023-06" db="EMBL/GenBank/DDBJ databases">
        <authorList>
            <person name="DeJong R.J."/>
            <person name="Yoon E."/>
            <person name="Radersma M."/>
            <person name="Veenstra M."/>
            <person name="Churu J."/>
            <person name="Moleakunnel K."/>
            <person name="Weaver G."/>
            <person name="Hill E."/>
            <person name="Janvier A."/>
            <person name="Harlow L."/>
            <person name="Kramer C."/>
            <person name="Seinen K."/>
            <person name="Chen A."/>
            <person name="Minasian M."/>
            <person name="Doorn S."/>
            <person name="Dole C."/>
            <person name="Ramsey F."/>
            <person name="Nieze J."/>
            <person name="Baker A."/>
            <person name="Swierenga S."/>
            <person name="White A."/>
            <person name="Howland A."/>
            <person name="Ko C."/>
            <person name="Russell D.A."/>
            <person name="Jacobs-Sera D."/>
            <person name="Hatfull G.F."/>
        </authorList>
    </citation>
    <scope>NUCLEOTIDE SEQUENCE</scope>
</reference>
<organism evidence="1 2">
    <name type="scientific">Rhodococcus phage Reynauld</name>
    <dbReference type="NCBI Taxonomy" id="3062845"/>
    <lineage>
        <taxon>Viruses</taxon>
        <taxon>Duplodnaviria</taxon>
        <taxon>Heunggongvirae</taxon>
        <taxon>Uroviricota</taxon>
        <taxon>Caudoviricetes</taxon>
        <taxon>Caudoviricetes incertae sedis</taxon>
        <taxon>Reynauldvirus</taxon>
        <taxon>Reynauldvirus reynauld</taxon>
    </lineage>
</organism>
<sequence>MSVLVYLFGGPRDGEFTWVPDHAERFAVPGPMPRGATAPWMEIANVLYYHRVTIVCKAGDFVREYDVYVHGDHPTSEQMLEIARKIDEDDAHREDAARDLAYWQSKRIFVPICDCDSEYCHDGFSINYDRDNPQGEPDFSIDSLHCIPTREHLVKIHEAIGKWLEETEGDGGE</sequence>
<accession>A0ACD4UH98</accession>
<keyword evidence="2" id="KW-1185">Reference proteome</keyword>
<proteinExistence type="predicted"/>
<evidence type="ECO:0000313" key="2">
    <source>
        <dbReference type="Proteomes" id="UP001654496"/>
    </source>
</evidence>
<name>A0ACD4UH98_9CAUD</name>
<dbReference type="EMBL" id="OR159659">
    <property type="protein sequence ID" value="WKW85533.1"/>
    <property type="molecule type" value="Genomic_DNA"/>
</dbReference>
<gene>
    <name evidence="1" type="primary">81</name>
    <name evidence="1" type="ORF">SEA_REYNAULD_81</name>
</gene>
<protein>
    <submittedName>
        <fullName evidence="1">Uncharacterized protein</fullName>
    </submittedName>
</protein>
<dbReference type="Proteomes" id="UP001654496">
    <property type="component" value="Segment"/>
</dbReference>